<accession>A0ACC3DVK1</accession>
<gene>
    <name evidence="1" type="ORF">LTS18_013876</name>
</gene>
<name>A0ACC3DVK1_9PEZI</name>
<keyword evidence="2" id="KW-1185">Reference proteome</keyword>
<protein>
    <submittedName>
        <fullName evidence="1">Uncharacterized protein</fullName>
    </submittedName>
</protein>
<evidence type="ECO:0000313" key="2">
    <source>
        <dbReference type="Proteomes" id="UP001186974"/>
    </source>
</evidence>
<dbReference type="Proteomes" id="UP001186974">
    <property type="component" value="Unassembled WGS sequence"/>
</dbReference>
<sequence>MPALADAGYYVVAVDQRGYGRTTGWDDSSFEETDLSQFTMTSLVRDIVILVHALGYTKVRCVTGHDFGAVSASMCALMRPDLFQSVIMMSHPFKGSPKLPFNTANTKSSQSDGTSIHEDLANLPNPRKHYQWDNSTPSAASQWDHPQQGLKPFLRGYIHLKSADWKGNDPHQLRAWEASELAKMPEYYIMPLHSSMPEVVASNMRNEDSSLTKRWLSDADLDVYVQEWSRTGFQGGLNWYRTATDPQWQKDMELFAGKKIEVPATFISGAQDWGNHQRPGALESFPETCEDFRRVKIVEGAGHWPQQEQPEKVTEEILRFLKSL</sequence>
<evidence type="ECO:0000313" key="1">
    <source>
        <dbReference type="EMBL" id="KAK3080710.1"/>
    </source>
</evidence>
<organism evidence="1 2">
    <name type="scientific">Coniosporium uncinatum</name>
    <dbReference type="NCBI Taxonomy" id="93489"/>
    <lineage>
        <taxon>Eukaryota</taxon>
        <taxon>Fungi</taxon>
        <taxon>Dikarya</taxon>
        <taxon>Ascomycota</taxon>
        <taxon>Pezizomycotina</taxon>
        <taxon>Dothideomycetes</taxon>
        <taxon>Dothideomycetes incertae sedis</taxon>
        <taxon>Coniosporium</taxon>
    </lineage>
</organism>
<comment type="caution">
    <text evidence="1">The sequence shown here is derived from an EMBL/GenBank/DDBJ whole genome shotgun (WGS) entry which is preliminary data.</text>
</comment>
<proteinExistence type="predicted"/>
<dbReference type="EMBL" id="JAWDJW010000435">
    <property type="protein sequence ID" value="KAK3080710.1"/>
    <property type="molecule type" value="Genomic_DNA"/>
</dbReference>
<reference evidence="1" key="1">
    <citation type="submission" date="2024-09" db="EMBL/GenBank/DDBJ databases">
        <title>Black Yeasts Isolated from many extreme environments.</title>
        <authorList>
            <person name="Coleine C."/>
            <person name="Stajich J.E."/>
            <person name="Selbmann L."/>
        </authorList>
    </citation>
    <scope>NUCLEOTIDE SEQUENCE</scope>
    <source>
        <strain evidence="1">CCFEE 5737</strain>
    </source>
</reference>